<dbReference type="Proteomes" id="UP001361239">
    <property type="component" value="Unassembled WGS sequence"/>
</dbReference>
<dbReference type="InterPro" id="IPR036388">
    <property type="entry name" value="WH-like_DNA-bd_sf"/>
</dbReference>
<accession>A0ABU8S358</accession>
<dbReference type="Gene3D" id="1.10.10.10">
    <property type="entry name" value="Winged helix-like DNA-binding domain superfamily/Winged helix DNA-binding domain"/>
    <property type="match status" value="1"/>
</dbReference>
<proteinExistence type="predicted"/>
<sequence>MNAIRFDLHALNGVQSDESNDAPARQTIALAWIAARKARDRVFASPLFHNPAWDILLELYVHRTSSKTCVFQVCAGSSSPPTTVLRWIGVLQSEGLIERCRDEKDRRRSLLKLSLLGLTKMEEALDAATEGDRRLGLGRLRLVD</sequence>
<evidence type="ECO:0008006" key="3">
    <source>
        <dbReference type="Google" id="ProtNLM"/>
    </source>
</evidence>
<comment type="caution">
    <text evidence="1">The sequence shown here is derived from an EMBL/GenBank/DDBJ whole genome shotgun (WGS) entry which is preliminary data.</text>
</comment>
<protein>
    <recommendedName>
        <fullName evidence="3">MarR family transcriptional regulator</fullName>
    </recommendedName>
</protein>
<evidence type="ECO:0000313" key="1">
    <source>
        <dbReference type="EMBL" id="MEJ5979658.1"/>
    </source>
</evidence>
<gene>
    <name evidence="1" type="ORF">WG901_23600</name>
</gene>
<keyword evidence="2" id="KW-1185">Reference proteome</keyword>
<name>A0ABU8S358_9SPHN</name>
<dbReference type="EMBL" id="JBBHJZ010000010">
    <property type="protein sequence ID" value="MEJ5979658.1"/>
    <property type="molecule type" value="Genomic_DNA"/>
</dbReference>
<dbReference type="RefSeq" id="WP_339589594.1">
    <property type="nucleotide sequence ID" value="NZ_JBBHJZ010000010.1"/>
</dbReference>
<dbReference type="SUPFAM" id="SSF46785">
    <property type="entry name" value="Winged helix' DNA-binding domain"/>
    <property type="match status" value="1"/>
</dbReference>
<reference evidence="1 2" key="1">
    <citation type="submission" date="2024-03" db="EMBL/GenBank/DDBJ databases">
        <authorList>
            <person name="Jo J.-H."/>
        </authorList>
    </citation>
    <scope>NUCLEOTIDE SEQUENCE [LARGE SCALE GENOMIC DNA]</scope>
    <source>
        <strain evidence="1 2">PS1R-30</strain>
    </source>
</reference>
<organism evidence="1 2">
    <name type="scientific">Novosphingobium anseongense</name>
    <dbReference type="NCBI Taxonomy" id="3133436"/>
    <lineage>
        <taxon>Bacteria</taxon>
        <taxon>Pseudomonadati</taxon>
        <taxon>Pseudomonadota</taxon>
        <taxon>Alphaproteobacteria</taxon>
        <taxon>Sphingomonadales</taxon>
        <taxon>Sphingomonadaceae</taxon>
        <taxon>Novosphingobium</taxon>
    </lineage>
</organism>
<dbReference type="InterPro" id="IPR036390">
    <property type="entry name" value="WH_DNA-bd_sf"/>
</dbReference>
<evidence type="ECO:0000313" key="2">
    <source>
        <dbReference type="Proteomes" id="UP001361239"/>
    </source>
</evidence>